<dbReference type="EMBL" id="PQFF01000255">
    <property type="protein sequence ID" value="RHZ69779.1"/>
    <property type="molecule type" value="Genomic_DNA"/>
</dbReference>
<gene>
    <name evidence="1" type="ORF">Glove_278g46</name>
</gene>
<keyword evidence="2" id="KW-1185">Reference proteome</keyword>
<evidence type="ECO:0000313" key="2">
    <source>
        <dbReference type="Proteomes" id="UP000266861"/>
    </source>
</evidence>
<evidence type="ECO:0000313" key="1">
    <source>
        <dbReference type="EMBL" id="RHZ69779.1"/>
    </source>
</evidence>
<reference evidence="1 2" key="1">
    <citation type="submission" date="2018-08" db="EMBL/GenBank/DDBJ databases">
        <title>Genome and evolution of the arbuscular mycorrhizal fungus Diversispora epigaea (formerly Glomus versiforme) and its bacterial endosymbionts.</title>
        <authorList>
            <person name="Sun X."/>
            <person name="Fei Z."/>
            <person name="Harrison M."/>
        </authorList>
    </citation>
    <scope>NUCLEOTIDE SEQUENCE [LARGE SCALE GENOMIC DNA]</scope>
    <source>
        <strain evidence="1 2">IT104</strain>
    </source>
</reference>
<accession>A0A397I2C4</accession>
<dbReference type="OrthoDB" id="2447046at2759"/>
<dbReference type="Proteomes" id="UP000266861">
    <property type="component" value="Unassembled WGS sequence"/>
</dbReference>
<organism evidence="1 2">
    <name type="scientific">Diversispora epigaea</name>
    <dbReference type="NCBI Taxonomy" id="1348612"/>
    <lineage>
        <taxon>Eukaryota</taxon>
        <taxon>Fungi</taxon>
        <taxon>Fungi incertae sedis</taxon>
        <taxon>Mucoromycota</taxon>
        <taxon>Glomeromycotina</taxon>
        <taxon>Glomeromycetes</taxon>
        <taxon>Diversisporales</taxon>
        <taxon>Diversisporaceae</taxon>
        <taxon>Diversispora</taxon>
    </lineage>
</organism>
<dbReference type="AlphaFoldDB" id="A0A397I2C4"/>
<comment type="caution">
    <text evidence="1">The sequence shown here is derived from an EMBL/GenBank/DDBJ whole genome shotgun (WGS) entry which is preliminary data.</text>
</comment>
<proteinExistence type="predicted"/>
<sequence>MNAGENEANALILELQNAFRIRNDARMLLFFGGNQDPMKWLEEFNRSTRINQYTDEYKLQNRFCINLKKSKYLKNPKSILGTCIFLTWFTKAEELNLVNEILETKIEVSGQSEVGRLDSNAVVYGLYRIRKPDINRLMPMKDSRQKI</sequence>
<protein>
    <submittedName>
        <fullName evidence="1">Uncharacterized protein</fullName>
    </submittedName>
</protein>
<name>A0A397I2C4_9GLOM</name>